<dbReference type="InterPro" id="IPR043128">
    <property type="entry name" value="Rev_trsase/Diguanyl_cyclase"/>
</dbReference>
<protein>
    <recommendedName>
        <fullName evidence="3">Reverse transcriptase/retrotransposon-derived protein RNase H-like domain-containing protein</fullName>
    </recommendedName>
</protein>
<dbReference type="SUPFAM" id="SSF56672">
    <property type="entry name" value="DNA/RNA polymerases"/>
    <property type="match status" value="1"/>
</dbReference>
<dbReference type="GO" id="GO:0071897">
    <property type="term" value="P:DNA biosynthetic process"/>
    <property type="evidence" value="ECO:0007669"/>
    <property type="project" value="UniProtKB-ARBA"/>
</dbReference>
<keyword evidence="2" id="KW-1185">Reference proteome</keyword>
<gene>
    <name evidence="1" type="ORF">TCAL_16889</name>
</gene>
<accession>A0A553P6G1</accession>
<reference evidence="1 2" key="1">
    <citation type="journal article" date="2018" name="Nat. Ecol. Evol.">
        <title>Genomic signatures of mitonuclear coevolution across populations of Tigriopus californicus.</title>
        <authorList>
            <person name="Barreto F.S."/>
            <person name="Watson E.T."/>
            <person name="Lima T.G."/>
            <person name="Willett C.S."/>
            <person name="Edmands S."/>
            <person name="Li W."/>
            <person name="Burton R.S."/>
        </authorList>
    </citation>
    <scope>NUCLEOTIDE SEQUENCE [LARGE SCALE GENOMIC DNA]</scope>
    <source>
        <strain evidence="1 2">San Diego</strain>
    </source>
</reference>
<evidence type="ECO:0000313" key="1">
    <source>
        <dbReference type="EMBL" id="TRY73278.1"/>
    </source>
</evidence>
<organism evidence="1 2">
    <name type="scientific">Tigriopus californicus</name>
    <name type="common">Marine copepod</name>
    <dbReference type="NCBI Taxonomy" id="6832"/>
    <lineage>
        <taxon>Eukaryota</taxon>
        <taxon>Metazoa</taxon>
        <taxon>Ecdysozoa</taxon>
        <taxon>Arthropoda</taxon>
        <taxon>Crustacea</taxon>
        <taxon>Multicrustacea</taxon>
        <taxon>Hexanauplia</taxon>
        <taxon>Copepoda</taxon>
        <taxon>Harpacticoida</taxon>
        <taxon>Harpacticidae</taxon>
        <taxon>Tigriopus</taxon>
    </lineage>
</organism>
<dbReference type="Gene3D" id="3.30.70.270">
    <property type="match status" value="1"/>
</dbReference>
<name>A0A553P6G1_TIGCA</name>
<dbReference type="AlphaFoldDB" id="A0A553P6G1"/>
<dbReference type="EMBL" id="VCGU01000007">
    <property type="protein sequence ID" value="TRY73278.1"/>
    <property type="molecule type" value="Genomic_DNA"/>
</dbReference>
<dbReference type="Proteomes" id="UP000318571">
    <property type="component" value="Chromosome 3"/>
</dbReference>
<sequence>MRESPQLTLITELRSFFELLNPLTTFLPNLSDATEKLTSLLKKNVAFLWTKEHEAEFEQAHVALTLPALYFVMPFERLPLPPPKPLWMAASTAEYPLRRVSVDIIDLEGSKFVVIADIHLFNC</sequence>
<evidence type="ECO:0008006" key="3">
    <source>
        <dbReference type="Google" id="ProtNLM"/>
    </source>
</evidence>
<dbReference type="InterPro" id="IPR043502">
    <property type="entry name" value="DNA/RNA_pol_sf"/>
</dbReference>
<comment type="caution">
    <text evidence="1">The sequence shown here is derived from an EMBL/GenBank/DDBJ whole genome shotgun (WGS) entry which is preliminary data.</text>
</comment>
<proteinExistence type="predicted"/>
<evidence type="ECO:0000313" key="2">
    <source>
        <dbReference type="Proteomes" id="UP000318571"/>
    </source>
</evidence>